<name>A0A6J7RQ62_9ZZZZ</name>
<dbReference type="AlphaFoldDB" id="A0A6J7RQ62"/>
<reference evidence="1" key="1">
    <citation type="submission" date="2020-05" db="EMBL/GenBank/DDBJ databases">
        <authorList>
            <person name="Chiriac C."/>
            <person name="Salcher M."/>
            <person name="Ghai R."/>
            <person name="Kavagutti S V."/>
        </authorList>
    </citation>
    <scope>NUCLEOTIDE SEQUENCE</scope>
</reference>
<dbReference type="InterPro" id="IPR029032">
    <property type="entry name" value="AhpD-like"/>
</dbReference>
<proteinExistence type="predicted"/>
<organism evidence="1">
    <name type="scientific">freshwater metagenome</name>
    <dbReference type="NCBI Taxonomy" id="449393"/>
    <lineage>
        <taxon>unclassified sequences</taxon>
        <taxon>metagenomes</taxon>
        <taxon>ecological metagenomes</taxon>
    </lineage>
</organism>
<sequence length="136" mass="15069">MAQFPDVLEQLTAAHEAAWVTVDPHILELCRLRIASMLGAEAELAIDMPQAALTAEKRSALSQWPLSPLFTESEKACLAFTEEFVIDVASLQENTAMRVGELLGQQELADFVSALLVVEQRIRISLAWQTLFGEEQ</sequence>
<dbReference type="SUPFAM" id="SSF69118">
    <property type="entry name" value="AhpD-like"/>
    <property type="match status" value="1"/>
</dbReference>
<dbReference type="Gene3D" id="1.20.1290.10">
    <property type="entry name" value="AhpD-like"/>
    <property type="match status" value="1"/>
</dbReference>
<accession>A0A6J7RQ62</accession>
<protein>
    <submittedName>
        <fullName evidence="1">Unannotated protein</fullName>
    </submittedName>
</protein>
<evidence type="ECO:0000313" key="1">
    <source>
        <dbReference type="EMBL" id="CAB5030886.1"/>
    </source>
</evidence>
<dbReference type="EMBL" id="CAFBPN010000139">
    <property type="protein sequence ID" value="CAB5030886.1"/>
    <property type="molecule type" value="Genomic_DNA"/>
</dbReference>
<gene>
    <name evidence="1" type="ORF">UFOPK4098_01531</name>
</gene>